<dbReference type="STRING" id="189425.PGRAT_09750"/>
<dbReference type="eggNOG" id="COG1393">
    <property type="taxonomic scope" value="Bacteria"/>
</dbReference>
<dbReference type="Gene3D" id="3.40.30.10">
    <property type="entry name" value="Glutaredoxin"/>
    <property type="match status" value="1"/>
</dbReference>
<dbReference type="OrthoDB" id="9794155at2"/>
<name>A0A089M8Q8_9BACL</name>
<dbReference type="NCBIfam" id="TIGR01617">
    <property type="entry name" value="arsC_related"/>
    <property type="match status" value="1"/>
</dbReference>
<dbReference type="Pfam" id="PF03960">
    <property type="entry name" value="ArsC"/>
    <property type="match status" value="1"/>
</dbReference>
<proteinExistence type="inferred from homology"/>
<accession>A0A089M8Q8</accession>
<dbReference type="PANTHER" id="PTHR30041:SF8">
    <property type="entry name" value="PROTEIN YFFB"/>
    <property type="match status" value="1"/>
</dbReference>
<dbReference type="KEGG" id="pgm:PGRAT_09750"/>
<dbReference type="HOGENOM" id="CLU_116644_2_0_9"/>
<evidence type="ECO:0000256" key="1">
    <source>
        <dbReference type="PROSITE-ProRule" id="PRU01282"/>
    </source>
</evidence>
<dbReference type="PANTHER" id="PTHR30041">
    <property type="entry name" value="ARSENATE REDUCTASE"/>
    <property type="match status" value="1"/>
</dbReference>
<comment type="similarity">
    <text evidence="1">Belongs to the ArsC family.</text>
</comment>
<protein>
    <recommendedName>
        <fullName evidence="4">Arsenate reductase</fullName>
    </recommendedName>
</protein>
<dbReference type="Proteomes" id="UP000029500">
    <property type="component" value="Chromosome"/>
</dbReference>
<evidence type="ECO:0008006" key="4">
    <source>
        <dbReference type="Google" id="ProtNLM"/>
    </source>
</evidence>
<evidence type="ECO:0000313" key="2">
    <source>
        <dbReference type="EMBL" id="AIQ67878.1"/>
    </source>
</evidence>
<dbReference type="RefSeq" id="WP_025708345.1">
    <property type="nucleotide sequence ID" value="NZ_CP009287.1"/>
</dbReference>
<sequence>MSHLKVYQYPKCSTCRSAVKWLKEAGHELELQHIAEQPPTAQELRVLVANSGLELKKFFNTSGEVYKNLGLKDKLPHLSEEEQLELLSKHGMLIKRPVVTDGKKVTVGFKEEAFSESWSM</sequence>
<dbReference type="InterPro" id="IPR006504">
    <property type="entry name" value="Tscrpt_reg_Spx/MgsR"/>
</dbReference>
<dbReference type="EMBL" id="CP009287">
    <property type="protein sequence ID" value="AIQ67878.1"/>
    <property type="molecule type" value="Genomic_DNA"/>
</dbReference>
<organism evidence="2 3">
    <name type="scientific">Paenibacillus graminis</name>
    <dbReference type="NCBI Taxonomy" id="189425"/>
    <lineage>
        <taxon>Bacteria</taxon>
        <taxon>Bacillati</taxon>
        <taxon>Bacillota</taxon>
        <taxon>Bacilli</taxon>
        <taxon>Bacillales</taxon>
        <taxon>Paenibacillaceae</taxon>
        <taxon>Paenibacillus</taxon>
    </lineage>
</organism>
<dbReference type="SUPFAM" id="SSF52833">
    <property type="entry name" value="Thioredoxin-like"/>
    <property type="match status" value="1"/>
</dbReference>
<dbReference type="AlphaFoldDB" id="A0A089M8Q8"/>
<evidence type="ECO:0000313" key="3">
    <source>
        <dbReference type="Proteomes" id="UP000029500"/>
    </source>
</evidence>
<dbReference type="InterPro" id="IPR006660">
    <property type="entry name" value="Arsenate_reductase-like"/>
</dbReference>
<gene>
    <name evidence="2" type="ORF">PGRAT_09750</name>
</gene>
<dbReference type="InterPro" id="IPR036249">
    <property type="entry name" value="Thioredoxin-like_sf"/>
</dbReference>
<reference evidence="2 3" key="1">
    <citation type="submission" date="2014-08" db="EMBL/GenBank/DDBJ databases">
        <title>Comparative genomics of the Paenibacillus odorifer group.</title>
        <authorList>
            <person name="den Bakker H.C."/>
            <person name="Tsai Y.-C."/>
            <person name="Martin N."/>
            <person name="Korlach J."/>
            <person name="Wiedmann M."/>
        </authorList>
    </citation>
    <scope>NUCLEOTIDE SEQUENCE [LARGE SCALE GENOMIC DNA]</scope>
    <source>
        <strain evidence="2 3">DSM 15220</strain>
    </source>
</reference>
<dbReference type="PROSITE" id="PS51353">
    <property type="entry name" value="ARSC"/>
    <property type="match status" value="1"/>
</dbReference>
<keyword evidence="3" id="KW-1185">Reference proteome</keyword>